<organism evidence="8 9">
    <name type="scientific">Megalops atlanticus</name>
    <name type="common">Tarpon</name>
    <name type="synonym">Clupea gigantea</name>
    <dbReference type="NCBI Taxonomy" id="7932"/>
    <lineage>
        <taxon>Eukaryota</taxon>
        <taxon>Metazoa</taxon>
        <taxon>Chordata</taxon>
        <taxon>Craniata</taxon>
        <taxon>Vertebrata</taxon>
        <taxon>Euteleostomi</taxon>
        <taxon>Actinopterygii</taxon>
        <taxon>Neopterygii</taxon>
        <taxon>Teleostei</taxon>
        <taxon>Elopiformes</taxon>
        <taxon>Megalopidae</taxon>
        <taxon>Megalops</taxon>
    </lineage>
</organism>
<protein>
    <recommendedName>
        <fullName evidence="7">EF-hand domain-containing protein</fullName>
    </recommendedName>
</protein>
<dbReference type="PANTHER" id="PTHR23104">
    <property type="entry name" value="MULTIPLE COAGULATION FACTOR DEFICIENCY PROTEIN 2 NEURAL STEM CELL DERIVED NEURONAL SURVIVAL PROTEIN"/>
    <property type="match status" value="1"/>
</dbReference>
<keyword evidence="2 6" id="KW-0732">Signal</keyword>
<dbReference type="Gene3D" id="1.10.238.10">
    <property type="entry name" value="EF-hand"/>
    <property type="match status" value="1"/>
</dbReference>
<dbReference type="InterPro" id="IPR018247">
    <property type="entry name" value="EF_Hand_1_Ca_BS"/>
</dbReference>
<dbReference type="GO" id="GO:0005509">
    <property type="term" value="F:calcium ion binding"/>
    <property type="evidence" value="ECO:0007669"/>
    <property type="project" value="InterPro"/>
</dbReference>
<feature type="signal peptide" evidence="6">
    <location>
        <begin position="1"/>
        <end position="32"/>
    </location>
</feature>
<feature type="chain" id="PRO_5038736623" description="EF-hand domain-containing protein" evidence="6">
    <location>
        <begin position="33"/>
        <end position="288"/>
    </location>
</feature>
<evidence type="ECO:0000256" key="3">
    <source>
        <dbReference type="ARBA" id="ARBA00022737"/>
    </source>
</evidence>
<dbReference type="AlphaFoldDB" id="A0A9D3PQ89"/>
<sequence length="288" mass="30708">MRGSPVPMRSRGVMGVALACALSLLLAQRSLSAPQGPGSDRTAAAAGGPFLTLANPFGSSEEERRLLQSYIRSNVKDGQANPDLNTWEQEIFFLFSLHDYDRSGQMDGLEVMKLLSDFQAHHSPAPQSADSVVSMVDALLQTQDLNQDGMLDPSELLTPPTDRRSAEAQPGAAGEANLSHDAPAEPAEETPPQHQPIEGAVAPQEAELSDSTGEQQQEGDLGLAQHEAPGEEPQQQDSRGEAAHQQPGQEQEGAEQQPAQGQEAAQQAQAPDPAEPQHHPVHQGQPEI</sequence>
<accession>A0A9D3PQ89</accession>
<evidence type="ECO:0000256" key="6">
    <source>
        <dbReference type="SAM" id="SignalP"/>
    </source>
</evidence>
<keyword evidence="1" id="KW-0479">Metal-binding</keyword>
<evidence type="ECO:0000313" key="9">
    <source>
        <dbReference type="Proteomes" id="UP001046870"/>
    </source>
</evidence>
<feature type="region of interest" description="Disordered" evidence="5">
    <location>
        <begin position="144"/>
        <end position="288"/>
    </location>
</feature>
<evidence type="ECO:0000256" key="2">
    <source>
        <dbReference type="ARBA" id="ARBA00022729"/>
    </source>
</evidence>
<evidence type="ECO:0000256" key="1">
    <source>
        <dbReference type="ARBA" id="ARBA00022723"/>
    </source>
</evidence>
<dbReference type="InterPro" id="IPR011992">
    <property type="entry name" value="EF-hand-dom_pair"/>
</dbReference>
<keyword evidence="3" id="KW-0677">Repeat</keyword>
<dbReference type="InterPro" id="IPR052110">
    <property type="entry name" value="MCFD2-like"/>
</dbReference>
<dbReference type="PROSITE" id="PS00018">
    <property type="entry name" value="EF_HAND_1"/>
    <property type="match status" value="2"/>
</dbReference>
<evidence type="ECO:0000313" key="8">
    <source>
        <dbReference type="EMBL" id="KAG7465645.1"/>
    </source>
</evidence>
<feature type="compositionally biased region" description="Polar residues" evidence="5">
    <location>
        <begin position="209"/>
        <end position="218"/>
    </location>
</feature>
<keyword evidence="9" id="KW-1185">Reference proteome</keyword>
<reference evidence="8" key="1">
    <citation type="submission" date="2021-01" db="EMBL/GenBank/DDBJ databases">
        <authorList>
            <person name="Zahm M."/>
            <person name="Roques C."/>
            <person name="Cabau C."/>
            <person name="Klopp C."/>
            <person name="Donnadieu C."/>
            <person name="Jouanno E."/>
            <person name="Lampietro C."/>
            <person name="Louis A."/>
            <person name="Herpin A."/>
            <person name="Echchiki A."/>
            <person name="Berthelot C."/>
            <person name="Parey E."/>
            <person name="Roest-Crollius H."/>
            <person name="Braasch I."/>
            <person name="Postlethwait J."/>
            <person name="Bobe J."/>
            <person name="Montfort J."/>
            <person name="Bouchez O."/>
            <person name="Begum T."/>
            <person name="Mejri S."/>
            <person name="Adams A."/>
            <person name="Chen W.-J."/>
            <person name="Guiguen Y."/>
        </authorList>
    </citation>
    <scope>NUCLEOTIDE SEQUENCE</scope>
    <source>
        <strain evidence="8">YG-15Mar2019-1</strain>
        <tissue evidence="8">Brain</tissue>
    </source>
</reference>
<comment type="caution">
    <text evidence="8">The sequence shown here is derived from an EMBL/GenBank/DDBJ whole genome shotgun (WGS) entry which is preliminary data.</text>
</comment>
<dbReference type="InterPro" id="IPR002048">
    <property type="entry name" value="EF_hand_dom"/>
</dbReference>
<evidence type="ECO:0000256" key="4">
    <source>
        <dbReference type="ARBA" id="ARBA00022837"/>
    </source>
</evidence>
<keyword evidence="4" id="KW-0106">Calcium</keyword>
<evidence type="ECO:0000259" key="7">
    <source>
        <dbReference type="PROSITE" id="PS50222"/>
    </source>
</evidence>
<dbReference type="Proteomes" id="UP001046870">
    <property type="component" value="Chromosome 13"/>
</dbReference>
<dbReference type="PROSITE" id="PS50222">
    <property type="entry name" value="EF_HAND_2"/>
    <property type="match status" value="1"/>
</dbReference>
<evidence type="ECO:0000256" key="5">
    <source>
        <dbReference type="SAM" id="MobiDB-lite"/>
    </source>
</evidence>
<dbReference type="EMBL" id="JAFDVH010000013">
    <property type="protein sequence ID" value="KAG7465645.1"/>
    <property type="molecule type" value="Genomic_DNA"/>
</dbReference>
<proteinExistence type="predicted"/>
<feature type="compositionally biased region" description="Low complexity" evidence="5">
    <location>
        <begin position="243"/>
        <end position="272"/>
    </location>
</feature>
<feature type="domain" description="EF-hand" evidence="7">
    <location>
        <begin position="86"/>
        <end position="121"/>
    </location>
</feature>
<gene>
    <name evidence="8" type="ORF">MATL_G00155710</name>
</gene>
<dbReference type="OrthoDB" id="289247at2759"/>
<dbReference type="PANTHER" id="PTHR23104:SF15">
    <property type="entry name" value="CELL GROWTH REGULATOR WITH EF HAND DOMAIN PROTEIN 1"/>
    <property type="match status" value="1"/>
</dbReference>
<name>A0A9D3PQ89_MEGAT</name>
<dbReference type="SUPFAM" id="SSF47473">
    <property type="entry name" value="EF-hand"/>
    <property type="match status" value="1"/>
</dbReference>